<protein>
    <recommendedName>
        <fullName evidence="4">DUF998 domain-containing protein</fullName>
    </recommendedName>
</protein>
<evidence type="ECO:0000256" key="1">
    <source>
        <dbReference type="SAM" id="Phobius"/>
    </source>
</evidence>
<comment type="caution">
    <text evidence="2">The sequence shown here is derived from an EMBL/GenBank/DDBJ whole genome shotgun (WGS) entry which is preliminary data.</text>
</comment>
<dbReference type="EMBL" id="SUPL01000006">
    <property type="protein sequence ID" value="TJY33929.1"/>
    <property type="molecule type" value="Genomic_DNA"/>
</dbReference>
<dbReference type="AlphaFoldDB" id="A0A4V5LQ42"/>
<sequence length="206" mass="23632">MKSFKDLLIFLPTFGILIFVVLFVYAASLYPGGSQADINSVGFDWFNNFWCNLMLENALNGQENLARPTAFIAIIILCSSVALNYYYFASIFEKNRAWKLILKISGTISMVSAVFIFTKYHDVMTTLLSVFGTFGIIAIMRRLHKNNMTFLKISGIVCIILVVMNNLFYYIENLIEYLPVIQKMTFIVILTWVIGLNLKMRNKKLL</sequence>
<evidence type="ECO:0000313" key="2">
    <source>
        <dbReference type="EMBL" id="TJY33929.1"/>
    </source>
</evidence>
<feature type="transmembrane region" description="Helical" evidence="1">
    <location>
        <begin position="123"/>
        <end position="143"/>
    </location>
</feature>
<dbReference type="RefSeq" id="WP_136844200.1">
    <property type="nucleotide sequence ID" value="NZ_SUPL01000006.1"/>
</dbReference>
<reference evidence="2 3" key="1">
    <citation type="submission" date="2019-04" db="EMBL/GenBank/DDBJ databases">
        <title>Lacinutrix sp. nov., isolated from marine water.</title>
        <authorList>
            <person name="Kim W."/>
        </authorList>
    </citation>
    <scope>NUCLEOTIDE SEQUENCE [LARGE SCALE GENOMIC DNA]</scope>
    <source>
        <strain evidence="2 3">CAU 1491</strain>
    </source>
</reference>
<proteinExistence type="predicted"/>
<accession>A0A4V5LQ42</accession>
<feature type="transmembrane region" description="Helical" evidence="1">
    <location>
        <begin position="150"/>
        <end position="171"/>
    </location>
</feature>
<keyword evidence="1" id="KW-0472">Membrane</keyword>
<dbReference type="Proteomes" id="UP000307657">
    <property type="component" value="Unassembled WGS sequence"/>
</dbReference>
<feature type="transmembrane region" description="Helical" evidence="1">
    <location>
        <begin position="177"/>
        <end position="198"/>
    </location>
</feature>
<feature type="transmembrane region" description="Helical" evidence="1">
    <location>
        <begin position="100"/>
        <end position="117"/>
    </location>
</feature>
<organism evidence="2 3">
    <name type="scientific">Pontimicrobium aquaticum</name>
    <dbReference type="NCBI Taxonomy" id="2565367"/>
    <lineage>
        <taxon>Bacteria</taxon>
        <taxon>Pseudomonadati</taxon>
        <taxon>Bacteroidota</taxon>
        <taxon>Flavobacteriia</taxon>
        <taxon>Flavobacteriales</taxon>
        <taxon>Flavobacteriaceae</taxon>
        <taxon>Pontimicrobium</taxon>
    </lineage>
</organism>
<gene>
    <name evidence="2" type="ORF">E5167_11435</name>
</gene>
<name>A0A4V5LQ42_9FLAO</name>
<feature type="transmembrane region" description="Helical" evidence="1">
    <location>
        <begin position="7"/>
        <end position="27"/>
    </location>
</feature>
<keyword evidence="3" id="KW-1185">Reference proteome</keyword>
<feature type="transmembrane region" description="Helical" evidence="1">
    <location>
        <begin position="69"/>
        <end position="88"/>
    </location>
</feature>
<evidence type="ECO:0000313" key="3">
    <source>
        <dbReference type="Proteomes" id="UP000307657"/>
    </source>
</evidence>
<evidence type="ECO:0008006" key="4">
    <source>
        <dbReference type="Google" id="ProtNLM"/>
    </source>
</evidence>
<keyword evidence="1" id="KW-1133">Transmembrane helix</keyword>
<keyword evidence="1" id="KW-0812">Transmembrane</keyword>
<dbReference type="OrthoDB" id="7067097at2"/>